<dbReference type="AlphaFoldDB" id="A0A9J6GKX0"/>
<organism evidence="3 4">
    <name type="scientific">Haemaphysalis longicornis</name>
    <name type="common">Bush tick</name>
    <dbReference type="NCBI Taxonomy" id="44386"/>
    <lineage>
        <taxon>Eukaryota</taxon>
        <taxon>Metazoa</taxon>
        <taxon>Ecdysozoa</taxon>
        <taxon>Arthropoda</taxon>
        <taxon>Chelicerata</taxon>
        <taxon>Arachnida</taxon>
        <taxon>Acari</taxon>
        <taxon>Parasitiformes</taxon>
        <taxon>Ixodida</taxon>
        <taxon>Ixodoidea</taxon>
        <taxon>Ixodidae</taxon>
        <taxon>Haemaphysalinae</taxon>
        <taxon>Haemaphysalis</taxon>
    </lineage>
</organism>
<proteinExistence type="predicted"/>
<dbReference type="Pfam" id="PF12017">
    <property type="entry name" value="Tnp_P_element"/>
    <property type="match status" value="1"/>
</dbReference>
<feature type="domain" description="Transposable element P transposase-like RNase H" evidence="2">
    <location>
        <begin position="206"/>
        <end position="323"/>
    </location>
</feature>
<evidence type="ECO:0008006" key="5">
    <source>
        <dbReference type="Google" id="ProtNLM"/>
    </source>
</evidence>
<protein>
    <recommendedName>
        <fullName evidence="5">Transposable element</fullName>
    </recommendedName>
</protein>
<sequence>MNLSVEALVCELHFQPSDLVTTLSHCDEATGKTTEVKSARVYLKEGAVPAVFPNCPTYLTTTPSHRESPASNAVPHEVRDINSLSLLLEKLEKHSTKVREVTDETTVTVLKFVLSLLDELALQNTDTTEEGALIKFLVERIKLVVGKSRRYSAELLVFASLLHSISPHAYRFARSKSGLILPHQATLRRLCSKYEGDPSKEQNEAQFLSYICERAKWLEPHEKTVTMMVDEVHVKPYFDFKGGSIAGSSAHLSEPATTCHIFIIQCRLSSNKDVVPLLPVSRLSAETLQEFTKGIILKMEEIGLKVMAVITDNNAINRKMMSLFAESPHLSIVHPHPADKSRPLFYIVDPVHILKCIRNNWINQKNPGT</sequence>
<accession>A0A9J6GKX0</accession>
<name>A0A9J6GKX0_HAELO</name>
<evidence type="ECO:0000259" key="2">
    <source>
        <dbReference type="Pfam" id="PF21787"/>
    </source>
</evidence>
<dbReference type="Proteomes" id="UP000821853">
    <property type="component" value="Chromosome 5"/>
</dbReference>
<dbReference type="OMA" id="ICERAKW"/>
<dbReference type="InterPro" id="IPR021896">
    <property type="entry name" value="THAP9-like_HTH"/>
</dbReference>
<reference evidence="3 4" key="1">
    <citation type="journal article" date="2020" name="Cell">
        <title>Large-Scale Comparative Analyses of Tick Genomes Elucidate Their Genetic Diversity and Vector Capacities.</title>
        <authorList>
            <consortium name="Tick Genome and Microbiome Consortium (TIGMIC)"/>
            <person name="Jia N."/>
            <person name="Wang J."/>
            <person name="Shi W."/>
            <person name="Du L."/>
            <person name="Sun Y."/>
            <person name="Zhan W."/>
            <person name="Jiang J.F."/>
            <person name="Wang Q."/>
            <person name="Zhang B."/>
            <person name="Ji P."/>
            <person name="Bell-Sakyi L."/>
            <person name="Cui X.M."/>
            <person name="Yuan T.T."/>
            <person name="Jiang B.G."/>
            <person name="Yang W.F."/>
            <person name="Lam T.T."/>
            <person name="Chang Q.C."/>
            <person name="Ding S.J."/>
            <person name="Wang X.J."/>
            <person name="Zhu J.G."/>
            <person name="Ruan X.D."/>
            <person name="Zhao L."/>
            <person name="Wei J.T."/>
            <person name="Ye R.Z."/>
            <person name="Que T.C."/>
            <person name="Du C.H."/>
            <person name="Zhou Y.H."/>
            <person name="Cheng J.X."/>
            <person name="Dai P.F."/>
            <person name="Guo W.B."/>
            <person name="Han X.H."/>
            <person name="Huang E.J."/>
            <person name="Li L.F."/>
            <person name="Wei W."/>
            <person name="Gao Y.C."/>
            <person name="Liu J.Z."/>
            <person name="Shao H.Z."/>
            <person name="Wang X."/>
            <person name="Wang C.C."/>
            <person name="Yang T.C."/>
            <person name="Huo Q.B."/>
            <person name="Li W."/>
            <person name="Chen H.Y."/>
            <person name="Chen S.E."/>
            <person name="Zhou L.G."/>
            <person name="Ni X.B."/>
            <person name="Tian J.H."/>
            <person name="Sheng Y."/>
            <person name="Liu T."/>
            <person name="Pan Y.S."/>
            <person name="Xia L.Y."/>
            <person name="Li J."/>
            <person name="Zhao F."/>
            <person name="Cao W.C."/>
        </authorList>
    </citation>
    <scope>NUCLEOTIDE SEQUENCE [LARGE SCALE GENOMIC DNA]</scope>
    <source>
        <strain evidence="3">HaeL-2018</strain>
    </source>
</reference>
<keyword evidence="4" id="KW-1185">Reference proteome</keyword>
<dbReference type="Pfam" id="PF21787">
    <property type="entry name" value="TNP-like_RNaseH_N"/>
    <property type="match status" value="1"/>
</dbReference>
<dbReference type="OrthoDB" id="6431618at2759"/>
<dbReference type="InterPro" id="IPR048365">
    <property type="entry name" value="TNP-like_RNaseH_N"/>
</dbReference>
<evidence type="ECO:0000313" key="4">
    <source>
        <dbReference type="Proteomes" id="UP000821853"/>
    </source>
</evidence>
<dbReference type="VEuPathDB" id="VectorBase:HLOH_061838"/>
<evidence type="ECO:0000259" key="1">
    <source>
        <dbReference type="Pfam" id="PF12017"/>
    </source>
</evidence>
<dbReference type="EMBL" id="JABSTR010000007">
    <property type="protein sequence ID" value="KAH9376237.1"/>
    <property type="molecule type" value="Genomic_DNA"/>
</dbReference>
<feature type="domain" description="THAP9-like helix-turn-helix" evidence="1">
    <location>
        <begin position="146"/>
        <end position="189"/>
    </location>
</feature>
<gene>
    <name evidence="3" type="ORF">HPB48_014404</name>
</gene>
<evidence type="ECO:0000313" key="3">
    <source>
        <dbReference type="EMBL" id="KAH9376237.1"/>
    </source>
</evidence>
<comment type="caution">
    <text evidence="3">The sequence shown here is derived from an EMBL/GenBank/DDBJ whole genome shotgun (WGS) entry which is preliminary data.</text>
</comment>